<accession>A0A0A0I5P6</accession>
<evidence type="ECO:0000313" key="10">
    <source>
        <dbReference type="EMBL" id="KGM95005.1"/>
    </source>
</evidence>
<dbReference type="GO" id="GO:0005886">
    <property type="term" value="C:plasma membrane"/>
    <property type="evidence" value="ECO:0007669"/>
    <property type="project" value="UniProtKB-SubCell"/>
</dbReference>
<evidence type="ECO:0000256" key="6">
    <source>
        <dbReference type="ARBA" id="ARBA00022970"/>
    </source>
</evidence>
<dbReference type="PANTHER" id="PTHR30588:SF0">
    <property type="entry name" value="BRANCHED-CHAIN AMINO ACID PERMEASE BRNQ"/>
    <property type="match status" value="1"/>
</dbReference>
<keyword evidence="5 9" id="KW-0812">Transmembrane</keyword>
<dbReference type="PANTHER" id="PTHR30588">
    <property type="entry name" value="BRANCHED-CHAIN AMINO ACID TRANSPORT SYSTEM 2 CARRIER PROTEIN"/>
    <property type="match status" value="1"/>
</dbReference>
<feature type="transmembrane region" description="Helical" evidence="9">
    <location>
        <begin position="331"/>
        <end position="352"/>
    </location>
</feature>
<evidence type="ECO:0000313" key="11">
    <source>
        <dbReference type="Proteomes" id="UP000030012"/>
    </source>
</evidence>
<dbReference type="GO" id="GO:0005304">
    <property type="term" value="F:L-valine transmembrane transporter activity"/>
    <property type="evidence" value="ECO:0007669"/>
    <property type="project" value="TreeGrafter"/>
</dbReference>
<keyword evidence="8 9" id="KW-0472">Membrane</keyword>
<keyword evidence="3 9" id="KW-0813">Transport</keyword>
<evidence type="ECO:0000256" key="3">
    <source>
        <dbReference type="ARBA" id="ARBA00022448"/>
    </source>
</evidence>
<feature type="transmembrane region" description="Helical" evidence="9">
    <location>
        <begin position="307"/>
        <end position="325"/>
    </location>
</feature>
<gene>
    <name evidence="10" type="ORF">Z968_10180</name>
</gene>
<evidence type="ECO:0000256" key="1">
    <source>
        <dbReference type="ARBA" id="ARBA00004651"/>
    </source>
</evidence>
<comment type="subcellular location">
    <subcellularLocation>
        <location evidence="1 9">Cell membrane</location>
        <topology evidence="1 9">Multi-pass membrane protein</topology>
    </subcellularLocation>
</comment>
<dbReference type="GO" id="GO:0015190">
    <property type="term" value="F:L-leucine transmembrane transporter activity"/>
    <property type="evidence" value="ECO:0007669"/>
    <property type="project" value="TreeGrafter"/>
</dbReference>
<comment type="similarity">
    <text evidence="2 9">Belongs to the branched chain amino acid transporter family.</text>
</comment>
<protein>
    <recommendedName>
        <fullName evidence="9">Branched-chain amino acid transport system carrier protein</fullName>
    </recommendedName>
</protein>
<comment type="function">
    <text evidence="9">Component of the transport system for branched-chain amino acids.</text>
</comment>
<feature type="transmembrane region" description="Helical" evidence="9">
    <location>
        <begin position="79"/>
        <end position="96"/>
    </location>
</feature>
<feature type="transmembrane region" description="Helical" evidence="9">
    <location>
        <begin position="274"/>
        <end position="295"/>
    </location>
</feature>
<keyword evidence="4" id="KW-1003">Cell membrane</keyword>
<name>A0A0A0I5P6_CLONO</name>
<dbReference type="GO" id="GO:0015188">
    <property type="term" value="F:L-isoleucine transmembrane transporter activity"/>
    <property type="evidence" value="ECO:0007669"/>
    <property type="project" value="TreeGrafter"/>
</dbReference>
<dbReference type="OrthoDB" id="9783920at2"/>
<evidence type="ECO:0000256" key="8">
    <source>
        <dbReference type="ARBA" id="ARBA00023136"/>
    </source>
</evidence>
<feature type="transmembrane region" description="Helical" evidence="9">
    <location>
        <begin position="218"/>
        <end position="242"/>
    </location>
</feature>
<evidence type="ECO:0000256" key="2">
    <source>
        <dbReference type="ARBA" id="ARBA00008540"/>
    </source>
</evidence>
<feature type="transmembrane region" description="Helical" evidence="9">
    <location>
        <begin position="116"/>
        <end position="134"/>
    </location>
</feature>
<keyword evidence="6 9" id="KW-0029">Amino-acid transport</keyword>
<dbReference type="NCBIfam" id="TIGR00796">
    <property type="entry name" value="livcs"/>
    <property type="match status" value="1"/>
</dbReference>
<dbReference type="Proteomes" id="UP000030012">
    <property type="component" value="Unassembled WGS sequence"/>
</dbReference>
<feature type="transmembrane region" description="Helical" evidence="9">
    <location>
        <begin position="39"/>
        <end position="59"/>
    </location>
</feature>
<feature type="transmembrane region" description="Helical" evidence="9">
    <location>
        <begin position="7"/>
        <end position="27"/>
    </location>
</feature>
<dbReference type="GO" id="GO:0015818">
    <property type="term" value="P:isoleucine transport"/>
    <property type="evidence" value="ECO:0007669"/>
    <property type="project" value="TreeGrafter"/>
</dbReference>
<evidence type="ECO:0000256" key="4">
    <source>
        <dbReference type="ARBA" id="ARBA00022475"/>
    </source>
</evidence>
<dbReference type="AlphaFoldDB" id="A0A0A0I5P6"/>
<evidence type="ECO:0000256" key="9">
    <source>
        <dbReference type="RuleBase" id="RU362122"/>
    </source>
</evidence>
<dbReference type="RefSeq" id="WP_039255920.1">
    <property type="nucleotide sequence ID" value="NZ_JENJ01000050.1"/>
</dbReference>
<feature type="transmembrane region" description="Helical" evidence="9">
    <location>
        <begin position="364"/>
        <end position="384"/>
    </location>
</feature>
<feature type="transmembrane region" description="Helical" evidence="9">
    <location>
        <begin position="184"/>
        <end position="206"/>
    </location>
</feature>
<feature type="transmembrane region" description="Helical" evidence="9">
    <location>
        <begin position="146"/>
        <end position="164"/>
    </location>
</feature>
<evidence type="ECO:0000256" key="5">
    <source>
        <dbReference type="ARBA" id="ARBA00022692"/>
    </source>
</evidence>
<dbReference type="Pfam" id="PF05525">
    <property type="entry name" value="Branch_AA_trans"/>
    <property type="match status" value="1"/>
</dbReference>
<organism evidence="10 11">
    <name type="scientific">Clostridium novyi A str. 4552</name>
    <dbReference type="NCBI Taxonomy" id="1444289"/>
    <lineage>
        <taxon>Bacteria</taxon>
        <taxon>Bacillati</taxon>
        <taxon>Bacillota</taxon>
        <taxon>Clostridia</taxon>
        <taxon>Eubacteriales</taxon>
        <taxon>Clostridiaceae</taxon>
        <taxon>Clostridium</taxon>
    </lineage>
</organism>
<sequence length="442" mass="47675">MNKRIKDYLVIGFALFAMFFGAGNLIFPPALGRETGSGFLISIIGFLITGVGLPLIGILSCIKSGGNFELMANKVGKKFSIITTTALILAIGPMVAIPRTAATTFELSFHPLFPSVKPFIIILIYFIVTLAFVLNPSSIVDNIGKFLTPILMLMLSLIIVKGIISPMGPITNTNFNNLFPGSLLQGYQTMDAMAAVIFASIIITSVKNKGYTSSNSILKTTVYSSIVAVIGLSFIYGGLLYLGSQTTTLFGQDITKTQLITEIAKNILGSFGTITLSISVGLACLTTSIGLTATASEFFTRLSNGKLPYKFNAIAISIISMILALNGVDKIVAFASPVLDILYPVIIVIILLNLLGNIVKNNNIISITVYVTLLFSVLSTINSINPNIYFIKNLFNLIPLSNLGFMWVIPTLITFIVLYLTLNNKAYSNDNFGDKLFEESGI</sequence>
<evidence type="ECO:0000256" key="7">
    <source>
        <dbReference type="ARBA" id="ARBA00022989"/>
    </source>
</evidence>
<proteinExistence type="inferred from homology"/>
<dbReference type="Gene3D" id="1.20.1740.10">
    <property type="entry name" value="Amino acid/polyamine transporter I"/>
    <property type="match status" value="1"/>
</dbReference>
<dbReference type="InterPro" id="IPR004685">
    <property type="entry name" value="Brnchd-chn_aa_trnsp_Livcs"/>
</dbReference>
<dbReference type="GO" id="GO:0015820">
    <property type="term" value="P:L-leucine transport"/>
    <property type="evidence" value="ECO:0007669"/>
    <property type="project" value="TreeGrafter"/>
</dbReference>
<comment type="caution">
    <text evidence="10">The sequence shown here is derived from an EMBL/GenBank/DDBJ whole genome shotgun (WGS) entry which is preliminary data.</text>
</comment>
<dbReference type="EMBL" id="JENJ01000050">
    <property type="protein sequence ID" value="KGM95005.1"/>
    <property type="molecule type" value="Genomic_DNA"/>
</dbReference>
<feature type="transmembrane region" description="Helical" evidence="9">
    <location>
        <begin position="404"/>
        <end position="422"/>
    </location>
</feature>
<reference evidence="10 11" key="1">
    <citation type="submission" date="2014-01" db="EMBL/GenBank/DDBJ databases">
        <title>Plasmidome dynamics in the species complex Clostridium novyi sensu lato converts strains of independent lineages into distinctly different pathogens.</title>
        <authorList>
            <person name="Skarin H."/>
            <person name="Segerman B."/>
        </authorList>
    </citation>
    <scope>NUCLEOTIDE SEQUENCE [LARGE SCALE GENOMIC DNA]</scope>
    <source>
        <strain evidence="10 11">4552</strain>
    </source>
</reference>
<keyword evidence="7 9" id="KW-1133">Transmembrane helix</keyword>